<keyword evidence="5 7" id="KW-0808">Transferase</keyword>
<evidence type="ECO:0000313" key="11">
    <source>
        <dbReference type="EMBL" id="KIM62129.1"/>
    </source>
</evidence>
<dbReference type="PANTHER" id="PTHR11377:SF5">
    <property type="entry name" value="GLYCYLPEPTIDE N-TETRADECANOYLTRANSFERASE"/>
    <property type="match status" value="1"/>
</dbReference>
<dbReference type="EMBL" id="KN822045">
    <property type="protein sequence ID" value="KIM62129.1"/>
    <property type="molecule type" value="Genomic_DNA"/>
</dbReference>
<feature type="domain" description="Glycylpeptide N-tetradecanoyltransferase N-terminal" evidence="9">
    <location>
        <begin position="65"/>
        <end position="223"/>
    </location>
</feature>
<sequence>MRYPNQSSTMSQSRMALEQLKIMDVLKGKTGIGGRGKKTMGEHKFWETQPVPQLGEAPPTEDGFIEPTKAIEDVRQEPYPLPKDFEWCILDINDPKQIKEVYDLLSLNYVEDDEAAFRFQYSAEFLEWALKPPGYYKEWHVGVRVSTNKKLVAFISGVPVTLRVRGNVFRASEINFLCVHKKLRSKRLAPVLIKEVTRQVHLQGIAQAIYTAGVVLPTPVSTCRYYHRTLNIPKLVDIKFTYVPRNMTLARMIRVHTLDTTPHLPGLREMEPRDIPEVAALFARYMERFGMSQMMSVEETHHTFLSGRGDLSQPSEAHRRPKQVLWAYVVEDPKTHRITDFFSFYSLPSTVINHPKHDILQAAYLFYYSSETAFEPGADESGKLKQHLVQLIGDALIIAKQAKFDVFNAVTLMDNMSFLDDLKFGAGDGLLNFYLYNWRTAPLAGVQAIGEVEAGRGIGVVMT</sequence>
<dbReference type="Proteomes" id="UP000053989">
    <property type="component" value="Unassembled WGS sequence"/>
</dbReference>
<evidence type="ECO:0000259" key="10">
    <source>
        <dbReference type="Pfam" id="PF02799"/>
    </source>
</evidence>
<protein>
    <recommendedName>
        <fullName evidence="4 7">Glycylpeptide N-tetradecanoyltransferase</fullName>
        <ecNumber evidence="3 7">2.3.1.97</ecNumber>
    </recommendedName>
</protein>
<name>A0A0C3E0W6_9AGAM</name>
<dbReference type="EC" id="2.3.1.97" evidence="3 7"/>
<evidence type="ECO:0000256" key="5">
    <source>
        <dbReference type="ARBA" id="ARBA00022679"/>
    </source>
</evidence>
<dbReference type="GO" id="GO:0005737">
    <property type="term" value="C:cytoplasm"/>
    <property type="evidence" value="ECO:0007669"/>
    <property type="project" value="TreeGrafter"/>
</dbReference>
<comment type="catalytic activity">
    <reaction evidence="7">
        <text>N-terminal glycyl-[protein] + tetradecanoyl-CoA = N-tetradecanoylglycyl-[protein] + CoA + H(+)</text>
        <dbReference type="Rhea" id="RHEA:15521"/>
        <dbReference type="Rhea" id="RHEA-COMP:12666"/>
        <dbReference type="Rhea" id="RHEA-COMP:12667"/>
        <dbReference type="ChEBI" id="CHEBI:15378"/>
        <dbReference type="ChEBI" id="CHEBI:57287"/>
        <dbReference type="ChEBI" id="CHEBI:57385"/>
        <dbReference type="ChEBI" id="CHEBI:64723"/>
        <dbReference type="ChEBI" id="CHEBI:133050"/>
        <dbReference type="EC" id="2.3.1.97"/>
    </reaction>
</comment>
<dbReference type="PIRSF" id="PIRSF015892">
    <property type="entry name" value="N-myristl_transf"/>
    <property type="match status" value="1"/>
</dbReference>
<reference evidence="12" key="2">
    <citation type="submission" date="2015-01" db="EMBL/GenBank/DDBJ databases">
        <title>Evolutionary Origins and Diversification of the Mycorrhizal Mutualists.</title>
        <authorList>
            <consortium name="DOE Joint Genome Institute"/>
            <consortium name="Mycorrhizal Genomics Consortium"/>
            <person name="Kohler A."/>
            <person name="Kuo A."/>
            <person name="Nagy L.G."/>
            <person name="Floudas D."/>
            <person name="Copeland A."/>
            <person name="Barry K.W."/>
            <person name="Cichocki N."/>
            <person name="Veneault-Fourrey C."/>
            <person name="LaButti K."/>
            <person name="Lindquist E.A."/>
            <person name="Lipzen A."/>
            <person name="Lundell T."/>
            <person name="Morin E."/>
            <person name="Murat C."/>
            <person name="Riley R."/>
            <person name="Ohm R."/>
            <person name="Sun H."/>
            <person name="Tunlid A."/>
            <person name="Henrissat B."/>
            <person name="Grigoriev I.V."/>
            <person name="Hibbett D.S."/>
            <person name="Martin F."/>
        </authorList>
    </citation>
    <scope>NUCLEOTIDE SEQUENCE [LARGE SCALE GENOMIC DNA]</scope>
    <source>
        <strain evidence="12">Foug A</strain>
    </source>
</reference>
<dbReference type="Gene3D" id="3.40.630.30">
    <property type="match status" value="2"/>
</dbReference>
<reference evidence="11 12" key="1">
    <citation type="submission" date="2014-04" db="EMBL/GenBank/DDBJ databases">
        <authorList>
            <consortium name="DOE Joint Genome Institute"/>
            <person name="Kuo A."/>
            <person name="Kohler A."/>
            <person name="Nagy L.G."/>
            <person name="Floudas D."/>
            <person name="Copeland A."/>
            <person name="Barry K.W."/>
            <person name="Cichocki N."/>
            <person name="Veneault-Fourrey C."/>
            <person name="LaButti K."/>
            <person name="Lindquist E.A."/>
            <person name="Lipzen A."/>
            <person name="Lundell T."/>
            <person name="Morin E."/>
            <person name="Murat C."/>
            <person name="Sun H."/>
            <person name="Tunlid A."/>
            <person name="Henrissat B."/>
            <person name="Grigoriev I.V."/>
            <person name="Hibbett D.S."/>
            <person name="Martin F."/>
            <person name="Nordberg H.P."/>
            <person name="Cantor M.N."/>
            <person name="Hua S.X."/>
        </authorList>
    </citation>
    <scope>NUCLEOTIDE SEQUENCE [LARGE SCALE GENOMIC DNA]</scope>
    <source>
        <strain evidence="11 12">Foug A</strain>
    </source>
</reference>
<dbReference type="HOGENOM" id="CLU_022882_1_0_1"/>
<evidence type="ECO:0000256" key="1">
    <source>
        <dbReference type="ARBA" id="ARBA00009469"/>
    </source>
</evidence>
<dbReference type="OrthoDB" id="60315at2759"/>
<dbReference type="Pfam" id="PF02799">
    <property type="entry name" value="NMT_C"/>
    <property type="match status" value="1"/>
</dbReference>
<dbReference type="InterPro" id="IPR022676">
    <property type="entry name" value="NMT_N"/>
</dbReference>
<dbReference type="InterPro" id="IPR022677">
    <property type="entry name" value="NMT_C"/>
</dbReference>
<evidence type="ECO:0000256" key="6">
    <source>
        <dbReference type="ARBA" id="ARBA00023315"/>
    </source>
</evidence>
<evidence type="ECO:0000256" key="8">
    <source>
        <dbReference type="RuleBase" id="RU004178"/>
    </source>
</evidence>
<dbReference type="PANTHER" id="PTHR11377">
    <property type="entry name" value="N-MYRISTOYL TRANSFERASE"/>
    <property type="match status" value="1"/>
</dbReference>
<dbReference type="InterPro" id="IPR022678">
    <property type="entry name" value="NMT_CS"/>
</dbReference>
<evidence type="ECO:0000256" key="3">
    <source>
        <dbReference type="ARBA" id="ARBA00012923"/>
    </source>
</evidence>
<comment type="similarity">
    <text evidence="1 8">Belongs to the NMT family.</text>
</comment>
<dbReference type="FunFam" id="3.40.630.30:FF:000042">
    <property type="entry name" value="Glycylpeptide N-tetradecanoyltransferase"/>
    <property type="match status" value="1"/>
</dbReference>
<dbReference type="PROSITE" id="PS00976">
    <property type="entry name" value="NMT_2"/>
    <property type="match status" value="1"/>
</dbReference>
<evidence type="ECO:0000256" key="2">
    <source>
        <dbReference type="ARBA" id="ARBA00011245"/>
    </source>
</evidence>
<evidence type="ECO:0000256" key="4">
    <source>
        <dbReference type="ARBA" id="ARBA00022240"/>
    </source>
</evidence>
<dbReference type="SUPFAM" id="SSF55729">
    <property type="entry name" value="Acyl-CoA N-acyltransferases (Nat)"/>
    <property type="match status" value="2"/>
</dbReference>
<keyword evidence="6 7" id="KW-0012">Acyltransferase</keyword>
<keyword evidence="12" id="KW-1185">Reference proteome</keyword>
<evidence type="ECO:0000313" key="12">
    <source>
        <dbReference type="Proteomes" id="UP000053989"/>
    </source>
</evidence>
<dbReference type="PROSITE" id="PS00975">
    <property type="entry name" value="NMT_1"/>
    <property type="match status" value="1"/>
</dbReference>
<organism evidence="11 12">
    <name type="scientific">Scleroderma citrinum Foug A</name>
    <dbReference type="NCBI Taxonomy" id="1036808"/>
    <lineage>
        <taxon>Eukaryota</taxon>
        <taxon>Fungi</taxon>
        <taxon>Dikarya</taxon>
        <taxon>Basidiomycota</taxon>
        <taxon>Agaricomycotina</taxon>
        <taxon>Agaricomycetes</taxon>
        <taxon>Agaricomycetidae</taxon>
        <taxon>Boletales</taxon>
        <taxon>Sclerodermatineae</taxon>
        <taxon>Sclerodermataceae</taxon>
        <taxon>Scleroderma</taxon>
    </lineage>
</organism>
<dbReference type="GO" id="GO:0004379">
    <property type="term" value="F:glycylpeptide N-tetradecanoyltransferase activity"/>
    <property type="evidence" value="ECO:0007669"/>
    <property type="project" value="UniProtKB-EC"/>
</dbReference>
<accession>A0A0C3E0W6</accession>
<dbReference type="InParanoid" id="A0A0C3E0W6"/>
<comment type="subunit">
    <text evidence="2">Monomer.</text>
</comment>
<evidence type="ECO:0000259" key="9">
    <source>
        <dbReference type="Pfam" id="PF01233"/>
    </source>
</evidence>
<dbReference type="STRING" id="1036808.A0A0C3E0W6"/>
<dbReference type="AlphaFoldDB" id="A0A0C3E0W6"/>
<dbReference type="FunCoup" id="A0A0C3E0W6">
    <property type="interactions" value="693"/>
</dbReference>
<comment type="function">
    <text evidence="7">Adds a myristoyl group to the N-terminal glycine residue of certain cellular proteins.</text>
</comment>
<evidence type="ECO:0000256" key="7">
    <source>
        <dbReference type="RuleBase" id="RU000586"/>
    </source>
</evidence>
<dbReference type="Pfam" id="PF01233">
    <property type="entry name" value="NMT"/>
    <property type="match status" value="1"/>
</dbReference>
<feature type="domain" description="Glycylpeptide N-tetradecanoyltransferase C-terminal" evidence="10">
    <location>
        <begin position="237"/>
        <end position="461"/>
    </location>
</feature>
<gene>
    <name evidence="11" type="ORF">SCLCIDRAFT_846660</name>
</gene>
<proteinExistence type="inferred from homology"/>
<dbReference type="InterPro" id="IPR016181">
    <property type="entry name" value="Acyl_CoA_acyltransferase"/>
</dbReference>
<dbReference type="InterPro" id="IPR000903">
    <property type="entry name" value="NMT"/>
</dbReference>